<dbReference type="Gene3D" id="1.25.10.10">
    <property type="entry name" value="Leucine-rich Repeat Variant"/>
    <property type="match status" value="1"/>
</dbReference>
<sequence length="245" mass="26007">MCEASLSAPICELETIITLAVYVIALVQELANEQSLSHVRKAAGVAVKNVLYARVSVSPAFARHFDKPKAGAYNTVFLVKDDRQRASLAQRWANAPADVKQQVRRIVCSALNKAAEACRANALATLASPDIGAGHTAAQVVAAIAAVDLPLGDWPDLVKILLDNVTTSQAPNIRLCTLQAIGFTCESIVRDARLLDRYGRATLEIQFLVTRFGNFAGSKSTGAAVQSDTHGRDPGSARGGAKVRG</sequence>
<evidence type="ECO:0008006" key="4">
    <source>
        <dbReference type="Google" id="ProtNLM"/>
    </source>
</evidence>
<dbReference type="InterPro" id="IPR011989">
    <property type="entry name" value="ARM-like"/>
</dbReference>
<dbReference type="EMBL" id="JAEFCI010009321">
    <property type="protein sequence ID" value="KAG5457886.1"/>
    <property type="molecule type" value="Genomic_DNA"/>
</dbReference>
<feature type="region of interest" description="Disordered" evidence="1">
    <location>
        <begin position="222"/>
        <end position="245"/>
    </location>
</feature>
<accession>A0A8H7ZQU9</accession>
<dbReference type="OrthoDB" id="2677826at2759"/>
<feature type="non-terminal residue" evidence="2">
    <location>
        <position position="245"/>
    </location>
</feature>
<dbReference type="InterPro" id="IPR016024">
    <property type="entry name" value="ARM-type_fold"/>
</dbReference>
<reference evidence="2 3" key="1">
    <citation type="journal article" name="Sci. Rep.">
        <title>Genome-scale phylogenetic analyses confirm Olpidium as the closest living zoosporic fungus to the non-flagellated, terrestrial fungi.</title>
        <authorList>
            <person name="Chang Y."/>
            <person name="Rochon D."/>
            <person name="Sekimoto S."/>
            <person name="Wang Y."/>
            <person name="Chovatia M."/>
            <person name="Sandor L."/>
            <person name="Salamov A."/>
            <person name="Grigoriev I.V."/>
            <person name="Stajich J.E."/>
            <person name="Spatafora J.W."/>
        </authorList>
    </citation>
    <scope>NUCLEOTIDE SEQUENCE [LARGE SCALE GENOMIC DNA]</scope>
    <source>
        <strain evidence="2">S191</strain>
    </source>
</reference>
<evidence type="ECO:0000313" key="3">
    <source>
        <dbReference type="Proteomes" id="UP000673691"/>
    </source>
</evidence>
<evidence type="ECO:0000313" key="2">
    <source>
        <dbReference type="EMBL" id="KAG5457886.1"/>
    </source>
</evidence>
<protein>
    <recommendedName>
        <fullName evidence="4">Importin N-terminal domain-containing protein</fullName>
    </recommendedName>
</protein>
<comment type="caution">
    <text evidence="2">The sequence shown here is derived from an EMBL/GenBank/DDBJ whole genome shotgun (WGS) entry which is preliminary data.</text>
</comment>
<gene>
    <name evidence="2" type="ORF">BJ554DRAFT_1993</name>
</gene>
<dbReference type="AlphaFoldDB" id="A0A8H7ZQU9"/>
<proteinExistence type="predicted"/>
<keyword evidence="3" id="KW-1185">Reference proteome</keyword>
<dbReference type="SUPFAM" id="SSF48371">
    <property type="entry name" value="ARM repeat"/>
    <property type="match status" value="1"/>
</dbReference>
<evidence type="ECO:0000256" key="1">
    <source>
        <dbReference type="SAM" id="MobiDB-lite"/>
    </source>
</evidence>
<name>A0A8H7ZQU9_9FUNG</name>
<dbReference type="Proteomes" id="UP000673691">
    <property type="component" value="Unassembled WGS sequence"/>
</dbReference>
<organism evidence="2 3">
    <name type="scientific">Olpidium bornovanus</name>
    <dbReference type="NCBI Taxonomy" id="278681"/>
    <lineage>
        <taxon>Eukaryota</taxon>
        <taxon>Fungi</taxon>
        <taxon>Fungi incertae sedis</taxon>
        <taxon>Olpidiomycota</taxon>
        <taxon>Olpidiomycotina</taxon>
        <taxon>Olpidiomycetes</taxon>
        <taxon>Olpidiales</taxon>
        <taxon>Olpidiaceae</taxon>
        <taxon>Olpidium</taxon>
    </lineage>
</organism>